<evidence type="ECO:0000313" key="2">
    <source>
        <dbReference type="EMBL" id="SOD99097.1"/>
    </source>
</evidence>
<reference evidence="3" key="1">
    <citation type="submission" date="2017-09" db="EMBL/GenBank/DDBJ databases">
        <authorList>
            <person name="Varghese N."/>
            <person name="Submissions S."/>
        </authorList>
    </citation>
    <scope>NUCLEOTIDE SEQUENCE [LARGE SCALE GENOMIC DNA]</scope>
    <source>
        <strain evidence="3">DSM 44270</strain>
    </source>
</reference>
<evidence type="ECO:0000256" key="1">
    <source>
        <dbReference type="SAM" id="MobiDB-lite"/>
    </source>
</evidence>
<gene>
    <name evidence="2" type="ORF">SAMN06272739_2167</name>
</gene>
<dbReference type="AlphaFoldDB" id="A0A286GU48"/>
<feature type="region of interest" description="Disordered" evidence="1">
    <location>
        <begin position="71"/>
        <end position="109"/>
    </location>
</feature>
<organism evidence="2 3">
    <name type="scientific">Blastococcus haudaquaticus</name>
    <dbReference type="NCBI Taxonomy" id="1938745"/>
    <lineage>
        <taxon>Bacteria</taxon>
        <taxon>Bacillati</taxon>
        <taxon>Actinomycetota</taxon>
        <taxon>Actinomycetes</taxon>
        <taxon>Geodermatophilales</taxon>
        <taxon>Geodermatophilaceae</taxon>
        <taxon>Blastococcus</taxon>
    </lineage>
</organism>
<dbReference type="EMBL" id="OCNK01000002">
    <property type="protein sequence ID" value="SOD99097.1"/>
    <property type="molecule type" value="Genomic_DNA"/>
</dbReference>
<keyword evidence="3" id="KW-1185">Reference proteome</keyword>
<accession>A0A286GU48</accession>
<dbReference type="RefSeq" id="WP_097183850.1">
    <property type="nucleotide sequence ID" value="NZ_OCNK01000002.1"/>
</dbReference>
<feature type="compositionally biased region" description="Low complexity" evidence="1">
    <location>
        <begin position="72"/>
        <end position="87"/>
    </location>
</feature>
<feature type="region of interest" description="Disordered" evidence="1">
    <location>
        <begin position="1"/>
        <end position="42"/>
    </location>
</feature>
<evidence type="ECO:0000313" key="3">
    <source>
        <dbReference type="Proteomes" id="UP000219482"/>
    </source>
</evidence>
<protein>
    <submittedName>
        <fullName evidence="2">Uncharacterized protein</fullName>
    </submittedName>
</protein>
<dbReference type="OrthoDB" id="5188909at2"/>
<dbReference type="Proteomes" id="UP000219482">
    <property type="component" value="Unassembled WGS sequence"/>
</dbReference>
<proteinExistence type="predicted"/>
<name>A0A286GU48_9ACTN</name>
<sequence length="511" mass="52457">MTAPEEELGDRLRSLADRAGPPTADGPGLARAVAERSESRRRTRRNLLAAAGCLVLVGIAVPRLGDLSPEKAVSSGDVSSGDASSGGASSGGASSGVSSSAAPGGPPFTRVPTVDIADLTTRGSLSDDQAFLDGVRALDWTEEAPVRAADGTILYYQPDPPVEAREVVFAGDVPGGRWALVAGRTSPVGANVPEDVVPHDELVAAWFTGPPGAAPEQMVLASGPNGIAGDWPVALTDPRTGVVVVVAAPGDVVEVSTRPLIGADGSTSREWREVDTENGVAIARVPPFPRAADGSTSYRVLRGGRLEARDMPWSVVVEGAGEPPAIAYPRGRPAELGQQAAEYSAEYVLAELGLSGMQTTVAAQWVGPVPTDGPGVAALVTVTLPSGAIVVQAQWLMPEDPDGSSMGTYCGRAILPAGPPVERRVHAVACEVFDTTSGHPVSTHLVVVGPPEVALIRTYDDDRVFLGEHTAQDGVVVAPLPLGTDQVEAVTAGGVTLGRVDLMGQTVDFGD</sequence>